<comment type="subcellular location">
    <subcellularLocation>
        <location evidence="1">Membrane</location>
        <topology evidence="1">Lipid-anchor</topology>
    </subcellularLocation>
</comment>
<dbReference type="NCBIfam" id="TIGR02887">
    <property type="entry name" value="spore_ger_x_C"/>
    <property type="match status" value="1"/>
</dbReference>
<keyword evidence="3" id="KW-0309">Germination</keyword>
<evidence type="ECO:0000256" key="7">
    <source>
        <dbReference type="ARBA" id="ARBA00023288"/>
    </source>
</evidence>
<evidence type="ECO:0000256" key="1">
    <source>
        <dbReference type="ARBA" id="ARBA00004635"/>
    </source>
</evidence>
<dbReference type="InterPro" id="IPR057336">
    <property type="entry name" value="GerAC_N"/>
</dbReference>
<dbReference type="RefSeq" id="WP_216251910.1">
    <property type="nucleotide sequence ID" value="NZ_JAZHFS010000013.1"/>
</dbReference>
<dbReference type="Pfam" id="PF05504">
    <property type="entry name" value="Spore_GerAC"/>
    <property type="match status" value="1"/>
</dbReference>
<sequence length="389" mass="43183">MKRFICIFILIMISTFTTGCKGTKDELDKLAVAAAIGYDITSDGKYILTAQILNPQKNPSGSMMEKKAGSQQKATDVVVFNTIGDSISDCKGKLTTKLGKELNYGHINFVVVGRQLAESGIATVLDAALRGYKMGPDTPLIVTKGNAFDIIRATSVHEKIPANEVNNILRLQSSFGFTKNVSILDFTNSLSSKTDSPVTGVINLSKSKNSDETFELAGTAIFKKDKLIGFMDMNETRGMQWVNGKVELGYITTLSLDEGKITFEIIKSSSKIKPSLKIDSFTMLINVKEESNISEMTGKLNPMKNSAIMDRLEIRQNDAITNEIKLAIYAAQKKFGADIFGFGEMIYRDYPEKWERIKDRWKDIFPNLNIEIKVISSLKRPGYISKPMD</sequence>
<evidence type="ECO:0000256" key="2">
    <source>
        <dbReference type="ARBA" id="ARBA00007886"/>
    </source>
</evidence>
<dbReference type="PANTHER" id="PTHR35789">
    <property type="entry name" value="SPORE GERMINATION PROTEIN B3"/>
    <property type="match status" value="1"/>
</dbReference>
<evidence type="ECO:0000256" key="6">
    <source>
        <dbReference type="ARBA" id="ARBA00023139"/>
    </source>
</evidence>
<keyword evidence="6" id="KW-0564">Palmitate</keyword>
<evidence type="ECO:0000313" key="11">
    <source>
        <dbReference type="Proteomes" id="UP001498469"/>
    </source>
</evidence>
<evidence type="ECO:0000313" key="10">
    <source>
        <dbReference type="EMBL" id="MEF2113555.1"/>
    </source>
</evidence>
<reference evidence="10 11" key="1">
    <citation type="submission" date="2023-11" db="EMBL/GenBank/DDBJ databases">
        <title>Draft genome sequence of a psychrophilic Clostridium strain from permafrost water brine.</title>
        <authorList>
            <person name="Shcherbakova V.A."/>
            <person name="Trubitsyn V.E."/>
            <person name="Zakharyuk A.G."/>
        </authorList>
    </citation>
    <scope>NUCLEOTIDE SEQUENCE [LARGE SCALE GENOMIC DNA]</scope>
    <source>
        <strain evidence="10 11">14F</strain>
    </source>
</reference>
<evidence type="ECO:0000256" key="3">
    <source>
        <dbReference type="ARBA" id="ARBA00022544"/>
    </source>
</evidence>
<organism evidence="10 11">
    <name type="scientific">Clostridium frigoriphilum</name>
    <dbReference type="NCBI Taxonomy" id="443253"/>
    <lineage>
        <taxon>Bacteria</taxon>
        <taxon>Bacillati</taxon>
        <taxon>Bacillota</taxon>
        <taxon>Clostridia</taxon>
        <taxon>Eubacteriales</taxon>
        <taxon>Clostridiaceae</taxon>
        <taxon>Clostridium</taxon>
    </lineage>
</organism>
<evidence type="ECO:0000256" key="4">
    <source>
        <dbReference type="ARBA" id="ARBA00022729"/>
    </source>
</evidence>
<protein>
    <submittedName>
        <fullName evidence="10">Ger(X)C family spore germination protein</fullName>
    </submittedName>
</protein>
<keyword evidence="7" id="KW-0449">Lipoprotein</keyword>
<name>A0ABU7UT14_9CLOT</name>
<keyword evidence="5" id="KW-0472">Membrane</keyword>
<feature type="domain" description="Spore germination protein N-terminal" evidence="9">
    <location>
        <begin position="25"/>
        <end position="203"/>
    </location>
</feature>
<evidence type="ECO:0000259" key="9">
    <source>
        <dbReference type="Pfam" id="PF25198"/>
    </source>
</evidence>
<dbReference type="PANTHER" id="PTHR35789:SF1">
    <property type="entry name" value="SPORE GERMINATION PROTEIN B3"/>
    <property type="match status" value="1"/>
</dbReference>
<keyword evidence="4" id="KW-0732">Signal</keyword>
<dbReference type="InterPro" id="IPR008844">
    <property type="entry name" value="Spore_GerAC-like"/>
</dbReference>
<proteinExistence type="inferred from homology"/>
<evidence type="ECO:0000256" key="5">
    <source>
        <dbReference type="ARBA" id="ARBA00023136"/>
    </source>
</evidence>
<dbReference type="Proteomes" id="UP001498469">
    <property type="component" value="Unassembled WGS sequence"/>
</dbReference>
<gene>
    <name evidence="10" type="ORF">SJI18_14710</name>
</gene>
<evidence type="ECO:0000259" key="8">
    <source>
        <dbReference type="Pfam" id="PF05504"/>
    </source>
</evidence>
<dbReference type="EMBL" id="JAZHFS010000013">
    <property type="protein sequence ID" value="MEF2113555.1"/>
    <property type="molecule type" value="Genomic_DNA"/>
</dbReference>
<keyword evidence="11" id="KW-1185">Reference proteome</keyword>
<dbReference type="InterPro" id="IPR046953">
    <property type="entry name" value="Spore_GerAC-like_C"/>
</dbReference>
<dbReference type="PROSITE" id="PS51257">
    <property type="entry name" value="PROKAR_LIPOPROTEIN"/>
    <property type="match status" value="1"/>
</dbReference>
<comment type="similarity">
    <text evidence="2">Belongs to the GerABKC lipoprotein family.</text>
</comment>
<accession>A0ABU7UT14</accession>
<dbReference type="Pfam" id="PF25198">
    <property type="entry name" value="Spore_GerAC_N"/>
    <property type="match status" value="1"/>
</dbReference>
<comment type="caution">
    <text evidence="10">The sequence shown here is derived from an EMBL/GenBank/DDBJ whole genome shotgun (WGS) entry which is preliminary data.</text>
</comment>
<feature type="domain" description="Spore germination GerAC-like C-terminal" evidence="8">
    <location>
        <begin position="218"/>
        <end position="382"/>
    </location>
</feature>